<dbReference type="CDD" id="cd09083">
    <property type="entry name" value="EEP-1"/>
    <property type="match status" value="1"/>
</dbReference>
<evidence type="ECO:0000313" key="2">
    <source>
        <dbReference type="EMBL" id="AOS43162.1"/>
    </source>
</evidence>
<dbReference type="Proteomes" id="UP000095228">
    <property type="component" value="Chromosome"/>
</dbReference>
<name>A0A1I7PHS0_9BACT</name>
<dbReference type="RefSeq" id="WP_083269999.1">
    <property type="nucleotide sequence ID" value="NZ_CP016094.1"/>
</dbReference>
<dbReference type="SUPFAM" id="SSF56219">
    <property type="entry name" value="DNase I-like"/>
    <property type="match status" value="1"/>
</dbReference>
<keyword evidence="2" id="KW-0255">Endonuclease</keyword>
<keyword evidence="2" id="KW-0540">Nuclease</keyword>
<dbReference type="InterPro" id="IPR005135">
    <property type="entry name" value="Endo/exonuclease/phosphatase"/>
</dbReference>
<dbReference type="Gene3D" id="3.60.10.10">
    <property type="entry name" value="Endonuclease/exonuclease/phosphatase"/>
    <property type="match status" value="1"/>
</dbReference>
<reference evidence="2 3" key="1">
    <citation type="submission" date="2016-06" db="EMBL/GenBank/DDBJ databases">
        <title>Three novel species with peptidoglycan cell walls form the new genus Lacunisphaera gen. nov. in the family Opitutaceae of the verrucomicrobial subdivision 4.</title>
        <authorList>
            <person name="Rast P."/>
            <person name="Gloeckner I."/>
            <person name="Jogler M."/>
            <person name="Boedeker C."/>
            <person name="Jeske O."/>
            <person name="Wiegand S."/>
            <person name="Reinhardt R."/>
            <person name="Schumann P."/>
            <person name="Rohde M."/>
            <person name="Spring S."/>
            <person name="Gloeckner F.O."/>
            <person name="Jogler C."/>
        </authorList>
    </citation>
    <scope>NUCLEOTIDE SEQUENCE [LARGE SCALE GENOMIC DNA]</scope>
    <source>
        <strain evidence="2 3">IG16b</strain>
    </source>
</reference>
<protein>
    <submittedName>
        <fullName evidence="2">Endonuclease/Exonuclease/phosphatase family protein</fullName>
    </submittedName>
</protein>
<dbReference type="GO" id="GO:0004519">
    <property type="term" value="F:endonuclease activity"/>
    <property type="evidence" value="ECO:0007669"/>
    <property type="project" value="UniProtKB-KW"/>
</dbReference>
<gene>
    <name evidence="2" type="ORF">Verru16b_00203</name>
</gene>
<dbReference type="EMBL" id="CP016094">
    <property type="protein sequence ID" value="AOS43162.1"/>
    <property type="molecule type" value="Genomic_DNA"/>
</dbReference>
<proteinExistence type="predicted"/>
<keyword evidence="2" id="KW-0269">Exonuclease</keyword>
<dbReference type="PATRIC" id="fig|1838286.3.peg.202"/>
<feature type="domain" description="Endonuclease/exonuclease/phosphatase" evidence="1">
    <location>
        <begin position="26"/>
        <end position="269"/>
    </location>
</feature>
<keyword evidence="2" id="KW-0378">Hydrolase</keyword>
<keyword evidence="3" id="KW-1185">Reference proteome</keyword>
<dbReference type="KEGG" id="obg:Verru16b_00203"/>
<accession>A0A1I7PHS0</accession>
<organism evidence="2 3">
    <name type="scientific">Lacunisphaera limnophila</name>
    <dbReference type="NCBI Taxonomy" id="1838286"/>
    <lineage>
        <taxon>Bacteria</taxon>
        <taxon>Pseudomonadati</taxon>
        <taxon>Verrucomicrobiota</taxon>
        <taxon>Opitutia</taxon>
        <taxon>Opitutales</taxon>
        <taxon>Opitutaceae</taxon>
        <taxon>Lacunisphaera</taxon>
    </lineage>
</organism>
<dbReference type="STRING" id="1838286.Verru16b_00203"/>
<dbReference type="GO" id="GO:0000175">
    <property type="term" value="F:3'-5'-RNA exonuclease activity"/>
    <property type="evidence" value="ECO:0007669"/>
    <property type="project" value="TreeGrafter"/>
</dbReference>
<dbReference type="PANTHER" id="PTHR12121">
    <property type="entry name" value="CARBON CATABOLITE REPRESSOR PROTEIN 4"/>
    <property type="match status" value="1"/>
</dbReference>
<sequence length="278" mass="30932">MKRLILLLGLVAVLPAAAAPLVLKVMTYNLRYASTQSPHAWPDRRPVMRDLLAREAPDVIGTQEGLYGQLRDLAADLPDYEWIGLGRAGGSADEFTAIFFRRDRFEPVAFDHFWLSDTPQVIGSITWGPKYRRMASWVRLRDKATGREFEVWNTHFDHEVEVARQKSAALIRDRLAQVDAATPLVLVGDFNCTAGASRAHEILTREAGLTDTWDAAPARANADLNTFNGFNPPAHAGERIDWILARRPAAVEAAGIVDYTGLPQFPSDHFPVTATVRF</sequence>
<dbReference type="Pfam" id="PF03372">
    <property type="entry name" value="Exo_endo_phos"/>
    <property type="match status" value="1"/>
</dbReference>
<evidence type="ECO:0000259" key="1">
    <source>
        <dbReference type="Pfam" id="PF03372"/>
    </source>
</evidence>
<dbReference type="PANTHER" id="PTHR12121:SF36">
    <property type="entry name" value="ENDONUCLEASE_EXONUCLEASE_PHOSPHATASE DOMAIN-CONTAINING PROTEIN"/>
    <property type="match status" value="1"/>
</dbReference>
<dbReference type="InterPro" id="IPR050410">
    <property type="entry name" value="CCR4/nocturin_mRNA_transcr"/>
</dbReference>
<dbReference type="AlphaFoldDB" id="A0A1I7PHS0"/>
<evidence type="ECO:0000313" key="3">
    <source>
        <dbReference type="Proteomes" id="UP000095228"/>
    </source>
</evidence>
<dbReference type="InterPro" id="IPR036691">
    <property type="entry name" value="Endo/exonu/phosph_ase_sf"/>
</dbReference>